<protein>
    <submittedName>
        <fullName evidence="1">Uncharacterized protein</fullName>
    </submittedName>
</protein>
<organism evidence="1 2">
    <name type="scientific">Helianthus annuus</name>
    <name type="common">Common sunflower</name>
    <dbReference type="NCBI Taxonomy" id="4232"/>
    <lineage>
        <taxon>Eukaryota</taxon>
        <taxon>Viridiplantae</taxon>
        <taxon>Streptophyta</taxon>
        <taxon>Embryophyta</taxon>
        <taxon>Tracheophyta</taxon>
        <taxon>Spermatophyta</taxon>
        <taxon>Magnoliopsida</taxon>
        <taxon>eudicotyledons</taxon>
        <taxon>Gunneridae</taxon>
        <taxon>Pentapetalae</taxon>
        <taxon>asterids</taxon>
        <taxon>campanulids</taxon>
        <taxon>Asterales</taxon>
        <taxon>Asteraceae</taxon>
        <taxon>Asteroideae</taxon>
        <taxon>Heliantheae alliance</taxon>
        <taxon>Heliantheae</taxon>
        <taxon>Helianthus</taxon>
    </lineage>
</organism>
<dbReference type="AlphaFoldDB" id="A0A251TIK5"/>
<evidence type="ECO:0000313" key="1">
    <source>
        <dbReference type="EMBL" id="OTG10930.1"/>
    </source>
</evidence>
<evidence type="ECO:0000313" key="2">
    <source>
        <dbReference type="Proteomes" id="UP000215914"/>
    </source>
</evidence>
<gene>
    <name evidence="1" type="ORF">HannXRQ_Chr10g0293201</name>
</gene>
<accession>A0A251TIK5</accession>
<reference evidence="2" key="1">
    <citation type="journal article" date="2017" name="Nature">
        <title>The sunflower genome provides insights into oil metabolism, flowering and Asterid evolution.</title>
        <authorList>
            <person name="Badouin H."/>
            <person name="Gouzy J."/>
            <person name="Grassa C.J."/>
            <person name="Murat F."/>
            <person name="Staton S.E."/>
            <person name="Cottret L."/>
            <person name="Lelandais-Briere C."/>
            <person name="Owens G.L."/>
            <person name="Carrere S."/>
            <person name="Mayjonade B."/>
            <person name="Legrand L."/>
            <person name="Gill N."/>
            <person name="Kane N.C."/>
            <person name="Bowers J.E."/>
            <person name="Hubner S."/>
            <person name="Bellec A."/>
            <person name="Berard A."/>
            <person name="Berges H."/>
            <person name="Blanchet N."/>
            <person name="Boniface M.C."/>
            <person name="Brunel D."/>
            <person name="Catrice O."/>
            <person name="Chaidir N."/>
            <person name="Claudel C."/>
            <person name="Donnadieu C."/>
            <person name="Faraut T."/>
            <person name="Fievet G."/>
            <person name="Helmstetter N."/>
            <person name="King M."/>
            <person name="Knapp S.J."/>
            <person name="Lai Z."/>
            <person name="Le Paslier M.C."/>
            <person name="Lippi Y."/>
            <person name="Lorenzon L."/>
            <person name="Mandel J.R."/>
            <person name="Marage G."/>
            <person name="Marchand G."/>
            <person name="Marquand E."/>
            <person name="Bret-Mestries E."/>
            <person name="Morien E."/>
            <person name="Nambeesan S."/>
            <person name="Nguyen T."/>
            <person name="Pegot-Espagnet P."/>
            <person name="Pouilly N."/>
            <person name="Raftis F."/>
            <person name="Sallet E."/>
            <person name="Schiex T."/>
            <person name="Thomas J."/>
            <person name="Vandecasteele C."/>
            <person name="Vares D."/>
            <person name="Vear F."/>
            <person name="Vautrin S."/>
            <person name="Crespi M."/>
            <person name="Mangin B."/>
            <person name="Burke J.M."/>
            <person name="Salse J."/>
            <person name="Munos S."/>
            <person name="Vincourt P."/>
            <person name="Rieseberg L.H."/>
            <person name="Langlade N.B."/>
        </authorList>
    </citation>
    <scope>NUCLEOTIDE SEQUENCE [LARGE SCALE GENOMIC DNA]</scope>
    <source>
        <strain evidence="2">cv. SF193</strain>
    </source>
</reference>
<keyword evidence="2" id="KW-1185">Reference proteome</keyword>
<dbReference type="InParanoid" id="A0A251TIK5"/>
<sequence length="73" mass="8460">MLLYYTKMTEVLAAITIYKVMVCIIIDHYFSNSFRACPVLPLVSFVEFFLAFSSKLVRFKHLVILGYIGNCKE</sequence>
<dbReference type="Proteomes" id="UP000215914">
    <property type="component" value="Chromosome 10"/>
</dbReference>
<dbReference type="EMBL" id="CM007899">
    <property type="protein sequence ID" value="OTG10930.1"/>
    <property type="molecule type" value="Genomic_DNA"/>
</dbReference>
<proteinExistence type="predicted"/>
<name>A0A251TIK5_HELAN</name>